<keyword evidence="4" id="KW-0560">Oxidoreductase</keyword>
<dbReference type="Proteomes" id="UP001221142">
    <property type="component" value="Unassembled WGS sequence"/>
</dbReference>
<sequence>MAHTHEVASPRPLQVSIVGAGLGGLTAAIALRRSGHNVQVFESAEIEREIGAGITVQSSAVRVLRHLGVRVMSLRGVEYDGMARFDARTGLGQVHSWGVHKAEGSLPLACHRSDLHDELGHLATAGEGEGTPVQLHLGSKVVVCDPDAGSITLANGETIAADVVVGADGIHSTIRSSIMGRPVQPLACGISCFRLLLDASGLDDIPDLGWYTENPHANKAIVWTGSESFRMIFTYPVRDWTLINLVGSFADEDQEQPDWVPSATRQEVLDKFHDAHPKFLRLLDLPIVSPISKWKLRTVPALPTWVRGRAVLLGDSAHATVPFMGQGMYMRSYLHLPRGAAMALEDAGALGALLPLGTTKDEVPARLTAYETLRKERGEIVNQQSLARASNQSGPPFQGQELQTFLFGYDAVQVAQEYFSTHFSGGAGVV</sequence>
<evidence type="ECO:0000256" key="2">
    <source>
        <dbReference type="ARBA" id="ARBA00022630"/>
    </source>
</evidence>
<dbReference type="Gene3D" id="3.50.50.60">
    <property type="entry name" value="FAD/NAD(P)-binding domain"/>
    <property type="match status" value="1"/>
</dbReference>
<keyword evidence="2" id="KW-0285">Flavoprotein</keyword>
<evidence type="ECO:0000313" key="8">
    <source>
        <dbReference type="Proteomes" id="UP001221142"/>
    </source>
</evidence>
<dbReference type="SUPFAM" id="SSF51905">
    <property type="entry name" value="FAD/NAD(P)-binding domain"/>
    <property type="match status" value="1"/>
</dbReference>
<dbReference type="GO" id="GO:0071949">
    <property type="term" value="F:FAD binding"/>
    <property type="evidence" value="ECO:0007669"/>
    <property type="project" value="InterPro"/>
</dbReference>
<gene>
    <name evidence="7" type="ORF">FB45DRAFT_1008792</name>
</gene>
<evidence type="ECO:0000259" key="6">
    <source>
        <dbReference type="Pfam" id="PF01494"/>
    </source>
</evidence>
<dbReference type="InterPro" id="IPR002938">
    <property type="entry name" value="FAD-bd"/>
</dbReference>
<dbReference type="InterPro" id="IPR050493">
    <property type="entry name" value="FAD-dep_Monooxygenase_BioMet"/>
</dbReference>
<protein>
    <submittedName>
        <fullName evidence="7">FAD/NAD(P)-binding domain-containing protein</fullName>
    </submittedName>
</protein>
<evidence type="ECO:0000256" key="1">
    <source>
        <dbReference type="ARBA" id="ARBA00007992"/>
    </source>
</evidence>
<dbReference type="Pfam" id="PF01494">
    <property type="entry name" value="FAD_binding_3"/>
    <property type="match status" value="1"/>
</dbReference>
<comment type="caution">
    <text evidence="7">The sequence shown here is derived from an EMBL/GenBank/DDBJ whole genome shotgun (WGS) entry which is preliminary data.</text>
</comment>
<evidence type="ECO:0000313" key="7">
    <source>
        <dbReference type="EMBL" id="KAJ7614001.1"/>
    </source>
</evidence>
<feature type="domain" description="FAD-binding" evidence="6">
    <location>
        <begin position="14"/>
        <end position="329"/>
    </location>
</feature>
<comment type="similarity">
    <text evidence="1">Belongs to the paxM FAD-dependent monooxygenase family.</text>
</comment>
<evidence type="ECO:0000256" key="5">
    <source>
        <dbReference type="ARBA" id="ARBA00023033"/>
    </source>
</evidence>
<dbReference type="SUPFAM" id="SSF54373">
    <property type="entry name" value="FAD-linked reductases, C-terminal domain"/>
    <property type="match status" value="1"/>
</dbReference>
<dbReference type="AlphaFoldDB" id="A0AAD7B971"/>
<name>A0AAD7B971_9AGAR</name>
<accession>A0AAD7B971</accession>
<dbReference type="PANTHER" id="PTHR13789:SF309">
    <property type="entry name" value="PUTATIVE (AFU_ORTHOLOGUE AFUA_6G14510)-RELATED"/>
    <property type="match status" value="1"/>
</dbReference>
<proteinExistence type="inferred from homology"/>
<evidence type="ECO:0000256" key="4">
    <source>
        <dbReference type="ARBA" id="ARBA00023002"/>
    </source>
</evidence>
<keyword evidence="5" id="KW-0503">Monooxygenase</keyword>
<dbReference type="InterPro" id="IPR036188">
    <property type="entry name" value="FAD/NAD-bd_sf"/>
</dbReference>
<keyword evidence="8" id="KW-1185">Reference proteome</keyword>
<dbReference type="PANTHER" id="PTHR13789">
    <property type="entry name" value="MONOOXYGENASE"/>
    <property type="match status" value="1"/>
</dbReference>
<dbReference type="GO" id="GO:0004497">
    <property type="term" value="F:monooxygenase activity"/>
    <property type="evidence" value="ECO:0007669"/>
    <property type="project" value="UniProtKB-KW"/>
</dbReference>
<dbReference type="PRINTS" id="PR00420">
    <property type="entry name" value="RNGMNOXGNASE"/>
</dbReference>
<evidence type="ECO:0000256" key="3">
    <source>
        <dbReference type="ARBA" id="ARBA00022827"/>
    </source>
</evidence>
<organism evidence="7 8">
    <name type="scientific">Roridomyces roridus</name>
    <dbReference type="NCBI Taxonomy" id="1738132"/>
    <lineage>
        <taxon>Eukaryota</taxon>
        <taxon>Fungi</taxon>
        <taxon>Dikarya</taxon>
        <taxon>Basidiomycota</taxon>
        <taxon>Agaricomycotina</taxon>
        <taxon>Agaricomycetes</taxon>
        <taxon>Agaricomycetidae</taxon>
        <taxon>Agaricales</taxon>
        <taxon>Marasmiineae</taxon>
        <taxon>Mycenaceae</taxon>
        <taxon>Roridomyces</taxon>
    </lineage>
</organism>
<reference evidence="7" key="1">
    <citation type="submission" date="2023-03" db="EMBL/GenBank/DDBJ databases">
        <title>Massive genome expansion in bonnet fungi (Mycena s.s.) driven by repeated elements and novel gene families across ecological guilds.</title>
        <authorList>
            <consortium name="Lawrence Berkeley National Laboratory"/>
            <person name="Harder C.B."/>
            <person name="Miyauchi S."/>
            <person name="Viragh M."/>
            <person name="Kuo A."/>
            <person name="Thoen E."/>
            <person name="Andreopoulos B."/>
            <person name="Lu D."/>
            <person name="Skrede I."/>
            <person name="Drula E."/>
            <person name="Henrissat B."/>
            <person name="Morin E."/>
            <person name="Kohler A."/>
            <person name="Barry K."/>
            <person name="LaButti K."/>
            <person name="Morin E."/>
            <person name="Salamov A."/>
            <person name="Lipzen A."/>
            <person name="Mereny Z."/>
            <person name="Hegedus B."/>
            <person name="Baldrian P."/>
            <person name="Stursova M."/>
            <person name="Weitz H."/>
            <person name="Taylor A."/>
            <person name="Grigoriev I.V."/>
            <person name="Nagy L.G."/>
            <person name="Martin F."/>
            <person name="Kauserud H."/>
        </authorList>
    </citation>
    <scope>NUCLEOTIDE SEQUENCE</scope>
    <source>
        <strain evidence="7">9284</strain>
    </source>
</reference>
<keyword evidence="3" id="KW-0274">FAD</keyword>
<dbReference type="EMBL" id="JARKIF010000027">
    <property type="protein sequence ID" value="KAJ7614001.1"/>
    <property type="molecule type" value="Genomic_DNA"/>
</dbReference>